<dbReference type="RefSeq" id="WP_345934932.1">
    <property type="nucleotide sequence ID" value="NZ_JBBKTV010000009.1"/>
</dbReference>
<evidence type="ECO:0000256" key="1">
    <source>
        <dbReference type="ARBA" id="ARBA00022676"/>
    </source>
</evidence>
<evidence type="ECO:0000313" key="4">
    <source>
        <dbReference type="EMBL" id="MEN2988823.1"/>
    </source>
</evidence>
<keyword evidence="1 4" id="KW-0328">Glycosyltransferase</keyword>
<keyword evidence="5" id="KW-1185">Reference proteome</keyword>
<dbReference type="Gene3D" id="3.40.50.2000">
    <property type="entry name" value="Glycogen Phosphorylase B"/>
    <property type="match status" value="2"/>
</dbReference>
<reference evidence="4 5" key="1">
    <citation type="submission" date="2024-03" db="EMBL/GenBank/DDBJ databases">
        <title>High-quality draft genome sequencing of Tistrella sp. BH-R2-4.</title>
        <authorList>
            <person name="Dong C."/>
        </authorList>
    </citation>
    <scope>NUCLEOTIDE SEQUENCE [LARGE SCALE GENOMIC DNA]</scope>
    <source>
        <strain evidence="4 5">BH-R2-4</strain>
    </source>
</reference>
<proteinExistence type="predicted"/>
<dbReference type="InterPro" id="IPR028098">
    <property type="entry name" value="Glyco_trans_4-like_N"/>
</dbReference>
<dbReference type="Pfam" id="PF13692">
    <property type="entry name" value="Glyco_trans_1_4"/>
    <property type="match status" value="1"/>
</dbReference>
<dbReference type="EMBL" id="JBBKTW010000004">
    <property type="protein sequence ID" value="MEN2988823.1"/>
    <property type="molecule type" value="Genomic_DNA"/>
</dbReference>
<protein>
    <submittedName>
        <fullName evidence="4">Glycosyltransferase</fullName>
        <ecNumber evidence="4">2.4.-.-</ecNumber>
    </submittedName>
</protein>
<dbReference type="EC" id="2.4.-.-" evidence="4"/>
<keyword evidence="2 4" id="KW-0808">Transferase</keyword>
<comment type="caution">
    <text evidence="4">The sequence shown here is derived from an EMBL/GenBank/DDBJ whole genome shotgun (WGS) entry which is preliminary data.</text>
</comment>
<dbReference type="Proteomes" id="UP001413721">
    <property type="component" value="Unassembled WGS sequence"/>
</dbReference>
<evidence type="ECO:0000313" key="5">
    <source>
        <dbReference type="Proteomes" id="UP001413721"/>
    </source>
</evidence>
<dbReference type="PANTHER" id="PTHR12526:SF510">
    <property type="entry name" value="D-INOSITOL 3-PHOSPHATE GLYCOSYLTRANSFERASE"/>
    <property type="match status" value="1"/>
</dbReference>
<dbReference type="SUPFAM" id="SSF53756">
    <property type="entry name" value="UDP-Glycosyltransferase/glycogen phosphorylase"/>
    <property type="match status" value="1"/>
</dbReference>
<accession>A0ABU9YJ69</accession>
<evidence type="ECO:0000259" key="3">
    <source>
        <dbReference type="Pfam" id="PF13439"/>
    </source>
</evidence>
<feature type="domain" description="Glycosyltransferase subfamily 4-like N-terminal" evidence="3">
    <location>
        <begin position="13"/>
        <end position="171"/>
    </location>
</feature>
<organism evidence="4 5">
    <name type="scientific">Tistrella arctica</name>
    <dbReference type="NCBI Taxonomy" id="3133430"/>
    <lineage>
        <taxon>Bacteria</taxon>
        <taxon>Pseudomonadati</taxon>
        <taxon>Pseudomonadota</taxon>
        <taxon>Alphaproteobacteria</taxon>
        <taxon>Geminicoccales</taxon>
        <taxon>Geminicoccaceae</taxon>
        <taxon>Tistrella</taxon>
    </lineage>
</organism>
<gene>
    <name evidence="4" type="ORF">WG926_10960</name>
</gene>
<evidence type="ECO:0000256" key="2">
    <source>
        <dbReference type="ARBA" id="ARBA00022679"/>
    </source>
</evidence>
<sequence>MRVVHLITTLERGGAEAQLVMLLRHQVHDQGMEVHVRTLYGGMALAPALMAAGAASVERLSGDRLSPVAALRSLTRDLKRLRPGVLHTHLMKSNLLGGLAGRMVSVPAIVAHKHNDEEHMRRRPLALVHDLLSRMTDDAVIYVSHHVEGFFRERGPLPHPNGHVIHNGIDPGSYRRRRDMRAELGLGPDVLLFGSVGRIAPQKGMDLLIRAFETVADTHSDAHLMIVGGPGLDPGHVALVEELAHGSRHAARIHLTGQTDTPMDAFDAIDVFVLASRWEGFGLVLVEAMMAGCRIIATRVSAISEVVRDGIDGHLVAPEDPAALAASMIDRAVAGRRPHHPNTDRVSTFSVDRMSTRIRALYDSLLEPNPR</sequence>
<name>A0ABU9YJ69_9PROT</name>
<dbReference type="GO" id="GO:0016757">
    <property type="term" value="F:glycosyltransferase activity"/>
    <property type="evidence" value="ECO:0007669"/>
    <property type="project" value="UniProtKB-KW"/>
</dbReference>
<dbReference type="PANTHER" id="PTHR12526">
    <property type="entry name" value="GLYCOSYLTRANSFERASE"/>
    <property type="match status" value="1"/>
</dbReference>
<dbReference type="Pfam" id="PF13439">
    <property type="entry name" value="Glyco_transf_4"/>
    <property type="match status" value="1"/>
</dbReference>